<feature type="region of interest" description="Disordered" evidence="5">
    <location>
        <begin position="857"/>
        <end position="948"/>
    </location>
</feature>
<protein>
    <recommendedName>
        <fullName evidence="4">Serine/threonine-protein phosphatase</fullName>
        <ecNumber evidence="4">3.1.3.16</ecNumber>
    </recommendedName>
</protein>
<keyword evidence="4" id="KW-0378">Hydrolase</keyword>
<feature type="compositionally biased region" description="Low complexity" evidence="5">
    <location>
        <begin position="872"/>
        <end position="887"/>
    </location>
</feature>
<feature type="domain" description="Serine/threonine specific protein phosphatases" evidence="6">
    <location>
        <begin position="1626"/>
        <end position="1631"/>
    </location>
</feature>
<keyword evidence="2" id="KW-0479">Metal-binding</keyword>
<evidence type="ECO:0000256" key="2">
    <source>
        <dbReference type="ARBA" id="ARBA00022723"/>
    </source>
</evidence>
<proteinExistence type="inferred from homology"/>
<name>A0ABQ8UQK4_9EUKA</name>
<feature type="compositionally biased region" description="Low complexity" evidence="5">
    <location>
        <begin position="2086"/>
        <end position="2102"/>
    </location>
</feature>
<dbReference type="Proteomes" id="UP001141327">
    <property type="component" value="Unassembled WGS sequence"/>
</dbReference>
<dbReference type="PRINTS" id="PR00114">
    <property type="entry name" value="STPHPHTASE"/>
</dbReference>
<evidence type="ECO:0000259" key="6">
    <source>
        <dbReference type="PROSITE" id="PS00125"/>
    </source>
</evidence>
<organism evidence="7 8">
    <name type="scientific">Paratrimastix pyriformis</name>
    <dbReference type="NCBI Taxonomy" id="342808"/>
    <lineage>
        <taxon>Eukaryota</taxon>
        <taxon>Metamonada</taxon>
        <taxon>Preaxostyla</taxon>
        <taxon>Paratrimastigidae</taxon>
        <taxon>Paratrimastix</taxon>
    </lineage>
</organism>
<dbReference type="Gene3D" id="3.60.21.10">
    <property type="match status" value="1"/>
</dbReference>
<sequence length="2283" mass="234763">MFQWETVALPVSGRLRNTCISVCSRYVSIGTNTGTLYILNRSSLKPDFTLPPVPGMTSAARMACSFDSQYVAVSSLNQISIFDLAAKKSIARVGAHKSEVTALCFGLDEAPYLLSGDASGKVVLTKFLSAVLRPEVVLNCEAPVVQIDCPACPGAGLAVVSSLAACLRLDIRAKQPSPIGRKPRSGPFGGIFCPPDQPTRCYTARPGTPQRLWLVDLAKCAVESTLTFQAPLFGRPLSPCYPEGPPGDALAAAQSGLVERSLGLPCPPLGRLSPLGGGLVLSYAEGDQGVAMLLDPTSCNILQLVGLGAADRELFMLLGPQGHLVRLRMLAPLPAIQRLIRLDGWDDALRLGEWCPAEGLPEVADLLRAAPATCNADLRQRVAARCAQVMPPPGQAHPGRVPLERLAAWRHGWRVAPERGLTGSLAASCVASPPFPRPTASLLGSSAALSPPAAMGPSAPPPPELPAVMPHPTLQPPRSASAPAESPLPPRAAALPAAAEGESPVAQATPPPPCDDAAAPGPQLAGPPTPPAGPQRGPPPGVDASQHDGIPAAPLDAPPRPTAASAAAAPAPAPAVPAGDPSCGAATQGPAEAPSVTVPPVPTAPAASGAAAPSQADQTASCPARTPPGDEAAAPAPLAGPTEIAPQTVPAAAAGPALDASVASLGSLDTTDPAAPAAPTPPPADGAVPARAPAAVPEAAPAGPRSAPASTSASSSDALGAPGADPPDRPQVPGAPPPPASARPGRKRSSRARVVAIRSREAPQGAERGGAEGLAHLLAQPGELDLATTTDADPTGIPSWLQGGAPAPAGTAAAPPATPGDPAAAAAAPPVLPRALARHRHSFDALPAPGPAAAAGGPIVEPLATRPGMPWASGPAGGASPSAALDDSALEGSAVSPQPSEEASLSKAASTPPPPVASQPAASSAASSPQAPPPAAKSPAPAPAPVPVPASAEPPCAPLVALARRVLEALGLPPSVFLDPQGPLTAEAPGCVHFLCVFGPPGAAPFLGQLEPLAAGALERGPTGEERQALQLLLTVAFELRGGGRGDPWDDQAACGYVDRYGPYLDRARALKAAALCGHWGCVDKLLARHISDPSLSPEDALARLLRAPPAGPAPPPAALGCTLDGDDLRLGPVAPSALADAMLAGCPAPPGPEAGAAAVPSSACPAGPEGRGGGGCLVTLPDRPTTFGTALCDLLTRWPHVCRPPPAKQQQQPWTAPGALAALAEWIPPALVIRQCLAAGPPAGWTGFLFGYLAALLYGRPGWARQGPHLLRWGLEMAAALAPARSPLCACPLAAAAPHPAPNTHRDAHAHGTDAPRAFLEFALRAACSPPPPTPSACPAADGGQSRPLWWALGRLAVRLGHWRVLTELLLTAGAVGDALGLACQLDDLVLLRSLAEATRPGPPWERCLRLAFPAHPPGAPGGLLCPERREVTREACLRAMVATLQPTGALQIRQLWSGLGTGFDPLAQVPVTVSASGGSCATPAAQWADDLLPASPAGAPATWYEDLPLHWGFTWEGTAPGESSLCGVCLISLFRETFMNNSRAASLMDSDSRQFRAANFSNGQQTISERSPRYSGFVLRIQKGNCSLHYCFLGDYIDRGHDGCEVFLTLCCLALCFPGSVTLLRGNHECVSITMQYGFFNELSEKYPEFVSHSRPPSPPLTPTGEEEEGHHDDLAAVPPAPQDPKPLDLFGHFIQTFQSLPLAAAVEEQYTPGDAGRPSVGVAYFLCHGGLFRDPVTLEAIAAVNRRQDPPDALLRAPLSPDQSILAHLLWSDPSEKSGVRLSQRPFGVAFGADVTVDFMNRNRITRGIIRSHEMVPTGLRIHHHGYLMTIFSSSGYAGSNKGAFLTLRWTPCPTEGLLAPESEPGSPDPPESDIRAGGDAAPAAAPRTLLTSPSKSSINSISFCPNPSTQGDIEPLVLGALGPPMTEQTEEAAMAEITAQLQSGKLHQLLLGTVLLAHEAKLESENATKFAQEGRLQIDEIATRALAMAQQAIDTLSKIDRRVSELERQLSQPGRCLCCARPVAVPGGSAGPGVPPTKPAGDVVISLSHVVKQAKAAAPPPSERSTQLPAAPPVPPERRTDQQQPRQSQPPRTRSPQPSLAPTEAKRSRPDGDQGQGAPASARRGDALVVVLDDQPDDEAEAEAEGTDVDMGETGGTDEAFAADPERAGPPLADGQPSYDDTPSPPRLPPAAEGEVEAVPLARERVPQLLPPSPQAPPLEPIRPIQYKPPASFATSGTGASRPKQAEEPPKPPIRPIVFKPSAAAPATQHFSSPLAFPR</sequence>
<evidence type="ECO:0000256" key="4">
    <source>
        <dbReference type="RuleBase" id="RU004273"/>
    </source>
</evidence>
<evidence type="ECO:0000256" key="1">
    <source>
        <dbReference type="ARBA" id="ARBA00001936"/>
    </source>
</evidence>
<dbReference type="PROSITE" id="PS00125">
    <property type="entry name" value="SER_THR_PHOSPHATASE"/>
    <property type="match status" value="1"/>
</dbReference>
<feature type="compositionally biased region" description="Pro residues" evidence="5">
    <location>
        <begin position="2213"/>
        <end position="2225"/>
    </location>
</feature>
<feature type="compositionally biased region" description="Low complexity" evidence="5">
    <location>
        <begin position="442"/>
        <end position="457"/>
    </location>
</feature>
<feature type="compositionally biased region" description="Low complexity" evidence="5">
    <location>
        <begin position="645"/>
        <end position="675"/>
    </location>
</feature>
<feature type="compositionally biased region" description="Low complexity" evidence="5">
    <location>
        <begin position="685"/>
        <end position="718"/>
    </location>
</feature>
<evidence type="ECO:0000256" key="3">
    <source>
        <dbReference type="ARBA" id="ARBA00023211"/>
    </source>
</evidence>
<feature type="compositionally biased region" description="Low complexity" evidence="5">
    <location>
        <begin position="515"/>
        <end position="524"/>
    </location>
</feature>
<evidence type="ECO:0000313" key="8">
    <source>
        <dbReference type="Proteomes" id="UP001141327"/>
    </source>
</evidence>
<reference evidence="7" key="1">
    <citation type="journal article" date="2022" name="bioRxiv">
        <title>Genomics of Preaxostyla Flagellates Illuminates Evolutionary Transitions and the Path Towards Mitochondrial Loss.</title>
        <authorList>
            <person name="Novak L.V.F."/>
            <person name="Treitli S.C."/>
            <person name="Pyrih J."/>
            <person name="Halakuc P."/>
            <person name="Pipaliya S.V."/>
            <person name="Vacek V."/>
            <person name="Brzon O."/>
            <person name="Soukal P."/>
            <person name="Eme L."/>
            <person name="Dacks J.B."/>
            <person name="Karnkowska A."/>
            <person name="Elias M."/>
            <person name="Hampl V."/>
        </authorList>
    </citation>
    <scope>NUCLEOTIDE SEQUENCE</scope>
    <source>
        <strain evidence="7">RCP-MX</strain>
    </source>
</reference>
<feature type="compositionally biased region" description="Acidic residues" evidence="5">
    <location>
        <begin position="2138"/>
        <end position="2155"/>
    </location>
</feature>
<dbReference type="InterPro" id="IPR029052">
    <property type="entry name" value="Metallo-depent_PP-like"/>
</dbReference>
<feature type="compositionally biased region" description="Low complexity" evidence="5">
    <location>
        <begin position="803"/>
        <end position="827"/>
    </location>
</feature>
<feature type="compositionally biased region" description="Low complexity" evidence="5">
    <location>
        <begin position="604"/>
        <end position="616"/>
    </location>
</feature>
<dbReference type="EC" id="3.1.3.16" evidence="4"/>
<dbReference type="PANTHER" id="PTHR45668:SF5">
    <property type="entry name" value="SERINE_THREONINE-PROTEIN PHOSPHATASE 5"/>
    <property type="match status" value="1"/>
</dbReference>
<dbReference type="CDD" id="cd00144">
    <property type="entry name" value="MPP_PPP_family"/>
    <property type="match status" value="1"/>
</dbReference>
<dbReference type="InterPro" id="IPR036322">
    <property type="entry name" value="WD40_repeat_dom_sf"/>
</dbReference>
<dbReference type="InterPro" id="IPR015943">
    <property type="entry name" value="WD40/YVTN_repeat-like_dom_sf"/>
</dbReference>
<feature type="region of interest" description="Disordered" evidence="5">
    <location>
        <begin position="1859"/>
        <end position="1886"/>
    </location>
</feature>
<dbReference type="InterPro" id="IPR006186">
    <property type="entry name" value="Ser/Thr-sp_prot-phosphatase"/>
</dbReference>
<feature type="region of interest" description="Disordered" evidence="5">
    <location>
        <begin position="442"/>
        <end position="769"/>
    </location>
</feature>
<keyword evidence="8" id="KW-1185">Reference proteome</keyword>
<gene>
    <name evidence="7" type="ORF">PAPYR_1997</name>
</gene>
<feature type="compositionally biased region" description="Pro residues" evidence="5">
    <location>
        <begin position="525"/>
        <end position="541"/>
    </location>
</feature>
<dbReference type="SMART" id="SM00156">
    <property type="entry name" value="PP2Ac"/>
    <property type="match status" value="1"/>
</dbReference>
<comment type="catalytic activity">
    <reaction evidence="4">
        <text>O-phospho-L-threonyl-[protein] + H2O = L-threonyl-[protein] + phosphate</text>
        <dbReference type="Rhea" id="RHEA:47004"/>
        <dbReference type="Rhea" id="RHEA-COMP:11060"/>
        <dbReference type="Rhea" id="RHEA-COMP:11605"/>
        <dbReference type="ChEBI" id="CHEBI:15377"/>
        <dbReference type="ChEBI" id="CHEBI:30013"/>
        <dbReference type="ChEBI" id="CHEBI:43474"/>
        <dbReference type="ChEBI" id="CHEBI:61977"/>
        <dbReference type="EC" id="3.1.3.16"/>
    </reaction>
</comment>
<dbReference type="SUPFAM" id="SSF56300">
    <property type="entry name" value="Metallo-dependent phosphatases"/>
    <property type="match status" value="1"/>
</dbReference>
<evidence type="ECO:0000256" key="5">
    <source>
        <dbReference type="SAM" id="MobiDB-lite"/>
    </source>
</evidence>
<dbReference type="Pfam" id="PF00149">
    <property type="entry name" value="Metallophos"/>
    <property type="match status" value="1"/>
</dbReference>
<feature type="region of interest" description="Disordered" evidence="5">
    <location>
        <begin position="1652"/>
        <end position="1684"/>
    </location>
</feature>
<dbReference type="SUPFAM" id="SSF50978">
    <property type="entry name" value="WD40 repeat-like"/>
    <property type="match status" value="1"/>
</dbReference>
<feature type="region of interest" description="Disordered" evidence="5">
    <location>
        <begin position="801"/>
        <end position="827"/>
    </location>
</feature>
<accession>A0ABQ8UQK4</accession>
<feature type="compositionally biased region" description="Pro residues" evidence="5">
    <location>
        <begin position="729"/>
        <end position="741"/>
    </location>
</feature>
<comment type="similarity">
    <text evidence="4">Belongs to the PPP phosphatase family.</text>
</comment>
<dbReference type="PANTHER" id="PTHR45668">
    <property type="entry name" value="SERINE/THREONINE-PROTEIN PHOSPHATASE 5-RELATED"/>
    <property type="match status" value="1"/>
</dbReference>
<comment type="cofactor">
    <cofactor evidence="1">
        <name>Mn(2+)</name>
        <dbReference type="ChEBI" id="CHEBI:29035"/>
    </cofactor>
</comment>
<comment type="caution">
    <text evidence="7">The sequence shown here is derived from an EMBL/GenBank/DDBJ whole genome shotgun (WGS) entry which is preliminary data.</text>
</comment>
<feature type="compositionally biased region" description="Pro residues" evidence="5">
    <location>
        <begin position="930"/>
        <end position="948"/>
    </location>
</feature>
<feature type="region of interest" description="Disordered" evidence="5">
    <location>
        <begin position="2056"/>
        <end position="2283"/>
    </location>
</feature>
<feature type="compositionally biased region" description="Low complexity" evidence="5">
    <location>
        <begin position="466"/>
        <end position="500"/>
    </location>
</feature>
<dbReference type="EMBL" id="JAPMOS010000007">
    <property type="protein sequence ID" value="KAJ4461429.1"/>
    <property type="molecule type" value="Genomic_DNA"/>
</dbReference>
<evidence type="ECO:0000313" key="7">
    <source>
        <dbReference type="EMBL" id="KAJ4461429.1"/>
    </source>
</evidence>
<dbReference type="Gene3D" id="2.130.10.10">
    <property type="entry name" value="YVTN repeat-like/Quinoprotein amine dehydrogenase"/>
    <property type="match status" value="1"/>
</dbReference>
<feature type="compositionally biased region" description="Low complexity" evidence="5">
    <location>
        <begin position="918"/>
        <end position="929"/>
    </location>
</feature>
<dbReference type="InterPro" id="IPR051134">
    <property type="entry name" value="PPP_phosphatase"/>
</dbReference>
<keyword evidence="3" id="KW-0464">Manganese</keyword>
<dbReference type="InterPro" id="IPR004843">
    <property type="entry name" value="Calcineurin-like_PHP"/>
</dbReference>